<feature type="compositionally biased region" description="Basic and acidic residues" evidence="1">
    <location>
        <begin position="381"/>
        <end position="398"/>
    </location>
</feature>
<dbReference type="GO" id="GO:0003676">
    <property type="term" value="F:nucleic acid binding"/>
    <property type="evidence" value="ECO:0007669"/>
    <property type="project" value="InterPro"/>
</dbReference>
<dbReference type="InterPro" id="IPR051189">
    <property type="entry name" value="Splicing_assoc_domain"/>
</dbReference>
<dbReference type="VEuPathDB" id="FungiDB:MUCCIDRAFT_81923"/>
<feature type="compositionally biased region" description="Basic residues" evidence="1">
    <location>
        <begin position="118"/>
        <end position="129"/>
    </location>
</feature>
<evidence type="ECO:0000313" key="3">
    <source>
        <dbReference type="EMBL" id="OAD03970.1"/>
    </source>
</evidence>
<feature type="region of interest" description="Disordered" evidence="1">
    <location>
        <begin position="104"/>
        <end position="143"/>
    </location>
</feature>
<dbReference type="InterPro" id="IPR000467">
    <property type="entry name" value="G_patch_dom"/>
</dbReference>
<dbReference type="STRING" id="747725.A0A168LUH6"/>
<gene>
    <name evidence="3" type="ORF">MUCCIDRAFT_81923</name>
</gene>
<dbReference type="PROSITE" id="PS50174">
    <property type="entry name" value="G_PATCH"/>
    <property type="match status" value="1"/>
</dbReference>
<dbReference type="OrthoDB" id="21470at2759"/>
<dbReference type="SMART" id="SM00443">
    <property type="entry name" value="G_patch"/>
    <property type="match status" value="1"/>
</dbReference>
<comment type="caution">
    <text evidence="3">The sequence shown here is derived from an EMBL/GenBank/DDBJ whole genome shotgun (WGS) entry which is preliminary data.</text>
</comment>
<protein>
    <recommendedName>
        <fullName evidence="2">G-patch domain-containing protein</fullName>
    </recommendedName>
</protein>
<feature type="compositionally biased region" description="Basic residues" evidence="1">
    <location>
        <begin position="1"/>
        <end position="17"/>
    </location>
</feature>
<name>A0A168LUH6_MUCCL</name>
<feature type="compositionally biased region" description="Basic residues" evidence="1">
    <location>
        <begin position="274"/>
        <end position="288"/>
    </location>
</feature>
<dbReference type="PANTHER" id="PTHR14195">
    <property type="entry name" value="G PATCH DOMAIN CONTAINING PROTEIN 2"/>
    <property type="match status" value="1"/>
</dbReference>
<sequence>MARFKGNKSKNKEKRPRGGGFGFNKSRELREFEGHAPKYDAPPPAPITQHTMQEEVFIVNNAVDTPSQPSTFDQLSRISMTHLTRSKVESEELDQTTEDLGFFFDSTPQPVSNPVKPHVSRIRKKRSATKLHESDTKASSSNYQAKKRKVILDDSIHIDSEDDLDDVSSISSSEDISMLDALAHWGSSNAMFEEEPAGHRFHSDDEEDYAILKNTPISDIFDSDQDIITTLDSDEEEQEASANAFDWQMDDSVNVPDHMKHSYRAILEEERRAGQPKKQKKPKNKASRIRAAAKGNLKKENLIDRITDEFVSKPKLSRYLLTDLTHLGRHTVAPKLAKLFKLKIVEAKSSETIVEFRRTPMTPTYQDLKKSTKRAKHRETRHVEKKVSRVQFKEDANHGKQVASSSEPISSSNVGHRMLAAMGWKEGEAIGNNENGIKEPVKVYLRAKRRGLGA</sequence>
<feature type="region of interest" description="Disordered" evidence="1">
    <location>
        <begin position="269"/>
        <end position="288"/>
    </location>
</feature>
<feature type="region of interest" description="Disordered" evidence="1">
    <location>
        <begin position="374"/>
        <end position="411"/>
    </location>
</feature>
<feature type="domain" description="G-patch" evidence="2">
    <location>
        <begin position="411"/>
        <end position="454"/>
    </location>
</feature>
<dbReference type="AlphaFoldDB" id="A0A168LUH6"/>
<dbReference type="EMBL" id="AMYB01000004">
    <property type="protein sequence ID" value="OAD03970.1"/>
    <property type="molecule type" value="Genomic_DNA"/>
</dbReference>
<proteinExistence type="predicted"/>
<dbReference type="Pfam" id="PF01585">
    <property type="entry name" value="G-patch"/>
    <property type="match status" value="1"/>
</dbReference>
<dbReference type="Proteomes" id="UP000077051">
    <property type="component" value="Unassembled WGS sequence"/>
</dbReference>
<reference evidence="3 4" key="1">
    <citation type="submission" date="2015-06" db="EMBL/GenBank/DDBJ databases">
        <title>Expansion of signal transduction pathways in fungi by whole-genome duplication.</title>
        <authorList>
            <consortium name="DOE Joint Genome Institute"/>
            <person name="Corrochano L.M."/>
            <person name="Kuo A."/>
            <person name="Marcet-Houben M."/>
            <person name="Polaino S."/>
            <person name="Salamov A."/>
            <person name="Villalobos J.M."/>
            <person name="Alvarez M.I."/>
            <person name="Avalos J."/>
            <person name="Benito E.P."/>
            <person name="Benoit I."/>
            <person name="Burger G."/>
            <person name="Camino L.P."/>
            <person name="Canovas D."/>
            <person name="Cerda-Olmedo E."/>
            <person name="Cheng J.-F."/>
            <person name="Dominguez A."/>
            <person name="Elias M."/>
            <person name="Eslava A.P."/>
            <person name="Glaser F."/>
            <person name="Grimwood J."/>
            <person name="Gutierrez G."/>
            <person name="Heitman J."/>
            <person name="Henrissat B."/>
            <person name="Iturriaga E.A."/>
            <person name="Lang B.F."/>
            <person name="Lavin J.L."/>
            <person name="Lee S."/>
            <person name="Li W."/>
            <person name="Lindquist E."/>
            <person name="Lopez-Garcia S."/>
            <person name="Luque E.M."/>
            <person name="Marcos A.T."/>
            <person name="Martin J."/>
            <person name="Mccluskey K."/>
            <person name="Medina H.R."/>
            <person name="Miralles-Duran A."/>
            <person name="Miyazaki A."/>
            <person name="Munoz-Torres E."/>
            <person name="Oguiza J.A."/>
            <person name="Ohm R."/>
            <person name="Olmedo M."/>
            <person name="Orejas M."/>
            <person name="Ortiz-Castellanos L."/>
            <person name="Pisabarro A.G."/>
            <person name="Rodriguez-Romero J."/>
            <person name="Ruiz-Herrera J."/>
            <person name="Ruiz-Vazquez R."/>
            <person name="Sanz C."/>
            <person name="Schackwitz W."/>
            <person name="Schmutz J."/>
            <person name="Shahriari M."/>
            <person name="Shelest E."/>
            <person name="Silva-Franco F."/>
            <person name="Soanes D."/>
            <person name="Syed K."/>
            <person name="Tagua V.G."/>
            <person name="Talbot N.J."/>
            <person name="Thon M."/>
            <person name="De Vries R.P."/>
            <person name="Wiebenga A."/>
            <person name="Yadav J.S."/>
            <person name="Braun E.L."/>
            <person name="Baker S."/>
            <person name="Garre V."/>
            <person name="Horwitz B."/>
            <person name="Torres-Martinez S."/>
            <person name="Idnurm A."/>
            <person name="Herrera-Estrella A."/>
            <person name="Gabaldon T."/>
            <person name="Grigoriev I.V."/>
        </authorList>
    </citation>
    <scope>NUCLEOTIDE SEQUENCE [LARGE SCALE GENOMIC DNA]</scope>
    <source>
        <strain evidence="3 4">CBS 277.49</strain>
    </source>
</reference>
<evidence type="ECO:0000256" key="1">
    <source>
        <dbReference type="SAM" id="MobiDB-lite"/>
    </source>
</evidence>
<organism evidence="3 4">
    <name type="scientific">Mucor lusitanicus CBS 277.49</name>
    <dbReference type="NCBI Taxonomy" id="747725"/>
    <lineage>
        <taxon>Eukaryota</taxon>
        <taxon>Fungi</taxon>
        <taxon>Fungi incertae sedis</taxon>
        <taxon>Mucoromycota</taxon>
        <taxon>Mucoromycotina</taxon>
        <taxon>Mucoromycetes</taxon>
        <taxon>Mucorales</taxon>
        <taxon>Mucorineae</taxon>
        <taxon>Mucoraceae</taxon>
        <taxon>Mucor</taxon>
    </lineage>
</organism>
<feature type="region of interest" description="Disordered" evidence="1">
    <location>
        <begin position="1"/>
        <end position="47"/>
    </location>
</feature>
<accession>A0A168LUH6</accession>
<feature type="compositionally biased region" description="Basic and acidic residues" evidence="1">
    <location>
        <begin position="25"/>
        <end position="38"/>
    </location>
</feature>
<evidence type="ECO:0000259" key="2">
    <source>
        <dbReference type="PROSITE" id="PS50174"/>
    </source>
</evidence>
<evidence type="ECO:0000313" key="4">
    <source>
        <dbReference type="Proteomes" id="UP000077051"/>
    </source>
</evidence>
<keyword evidence="4" id="KW-1185">Reference proteome</keyword>
<feature type="compositionally biased region" description="Polar residues" evidence="1">
    <location>
        <begin position="402"/>
        <end position="411"/>
    </location>
</feature>